<dbReference type="PANTHER" id="PTHR43798:SF33">
    <property type="entry name" value="HYDROLASE, PUTATIVE (AFU_ORTHOLOGUE AFUA_2G14860)-RELATED"/>
    <property type="match status" value="1"/>
</dbReference>
<comment type="caution">
    <text evidence="3">The sequence shown here is derived from an EMBL/GenBank/DDBJ whole genome shotgun (WGS) entry which is preliminary data.</text>
</comment>
<evidence type="ECO:0000313" key="3">
    <source>
        <dbReference type="EMBL" id="MBZ5962783.1"/>
    </source>
</evidence>
<sequence>MITKSVIMDDNTKIVYDEYGQLNHQTLFLLHGNGSSARYFRRQITQYETLFHVIAIDTRGHGRSSNEKDSINITDIIVDINTLRLKLGVSHIFLLGYSDGANIAIKYATLYPKNVTRMVLNAPNVTKDGVYKILWVVDDMAQFFTGLLAYVSTYARRRHEQLHVMSQSLEITSTDLAFVKAPTLIVVGEFDLVKKHHIDYIAHAIKNSEIMVIQRHSHFVTYTNPKKFSQLVMPFLLKGIVNDKD</sequence>
<dbReference type="PANTHER" id="PTHR43798">
    <property type="entry name" value="MONOACYLGLYCEROL LIPASE"/>
    <property type="match status" value="1"/>
</dbReference>
<dbReference type="Gene3D" id="3.40.50.1820">
    <property type="entry name" value="alpha/beta hydrolase"/>
    <property type="match status" value="1"/>
</dbReference>
<reference evidence="3" key="2">
    <citation type="submission" date="2021-05" db="EMBL/GenBank/DDBJ databases">
        <title>Pangenome of Leuconostoc gelidum warrants species status for Leuconostoc gelidum subsp. gasicomitatum.</title>
        <authorList>
            <person name="Johansson P."/>
            <person name="Sade E."/>
            <person name="Hultman J."/>
            <person name="Auvinen P."/>
            <person name="Bjorkroth J."/>
        </authorList>
    </citation>
    <scope>NUCLEOTIDE SEQUENCE</scope>
    <source>
        <strain evidence="3">A.21.4</strain>
    </source>
</reference>
<accession>A0A9Q3SYA7</accession>
<name>A0A9Q3SYA7_9LACO</name>
<feature type="domain" description="AB hydrolase-1" evidence="1">
    <location>
        <begin position="26"/>
        <end position="142"/>
    </location>
</feature>
<keyword evidence="3" id="KW-0378">Hydrolase</keyword>
<dbReference type="Proteomes" id="UP000752647">
    <property type="component" value="Unassembled WGS sequence"/>
</dbReference>
<dbReference type="GO" id="GO:0016787">
    <property type="term" value="F:hydrolase activity"/>
    <property type="evidence" value="ECO:0007669"/>
    <property type="project" value="UniProtKB-KW"/>
</dbReference>
<organism evidence="3 5">
    <name type="scientific">Leuconostoc gasicomitatum</name>
    <dbReference type="NCBI Taxonomy" id="115778"/>
    <lineage>
        <taxon>Bacteria</taxon>
        <taxon>Bacillati</taxon>
        <taxon>Bacillota</taxon>
        <taxon>Bacilli</taxon>
        <taxon>Lactobacillales</taxon>
        <taxon>Lactobacillaceae</taxon>
        <taxon>Leuconostoc</taxon>
        <taxon>Leuconostoc gelidum group</taxon>
    </lineage>
</organism>
<dbReference type="GeneID" id="34301051"/>
<dbReference type="EMBL" id="JAHBFI010000016">
    <property type="protein sequence ID" value="MBZ5962783.1"/>
    <property type="molecule type" value="Genomic_DNA"/>
</dbReference>
<dbReference type="AlphaFoldDB" id="A0A9Q3SYA7"/>
<dbReference type="RefSeq" id="WP_013231828.1">
    <property type="nucleotide sequence ID" value="NZ_BPKT01000007.1"/>
</dbReference>
<dbReference type="InterPro" id="IPR050266">
    <property type="entry name" value="AB_hydrolase_sf"/>
</dbReference>
<dbReference type="EMBL" id="FBSY01000007">
    <property type="protein sequence ID" value="CUW11658.1"/>
    <property type="molecule type" value="Genomic_DNA"/>
</dbReference>
<evidence type="ECO:0000259" key="1">
    <source>
        <dbReference type="Pfam" id="PF00561"/>
    </source>
</evidence>
<protein>
    <submittedName>
        <fullName evidence="2">255aa long hypothetical tropinesterase</fullName>
    </submittedName>
    <submittedName>
        <fullName evidence="3">Alpha/beta hydrolase</fullName>
    </submittedName>
</protein>
<evidence type="ECO:0000313" key="5">
    <source>
        <dbReference type="Proteomes" id="UP000752647"/>
    </source>
</evidence>
<keyword evidence="4" id="KW-1185">Reference proteome</keyword>
<evidence type="ECO:0000313" key="4">
    <source>
        <dbReference type="Proteomes" id="UP000199271"/>
    </source>
</evidence>
<dbReference type="OMA" id="GIIGIDM"/>
<dbReference type="Pfam" id="PF00561">
    <property type="entry name" value="Abhydrolase_1"/>
    <property type="match status" value="1"/>
</dbReference>
<dbReference type="InterPro" id="IPR000073">
    <property type="entry name" value="AB_hydrolase_1"/>
</dbReference>
<dbReference type="SUPFAM" id="SSF53474">
    <property type="entry name" value="alpha/beta-Hydrolases"/>
    <property type="match status" value="1"/>
</dbReference>
<gene>
    <name evidence="2" type="ORF">C122C_0967</name>
    <name evidence="3" type="ORF">KIJ12_06450</name>
</gene>
<reference evidence="2 4" key="1">
    <citation type="submission" date="2015-12" db="EMBL/GenBank/DDBJ databases">
        <authorList>
            <person name="Andreevskaya M."/>
        </authorList>
    </citation>
    <scope>NUCLEOTIDE SEQUENCE [LARGE SCALE GENOMIC DNA]</scope>
    <source>
        <strain evidence="2 4">C122c</strain>
    </source>
</reference>
<dbReference type="PRINTS" id="PR00111">
    <property type="entry name" value="ABHYDROLASE"/>
</dbReference>
<evidence type="ECO:0000313" key="2">
    <source>
        <dbReference type="EMBL" id="CUW11658.1"/>
    </source>
</evidence>
<dbReference type="InterPro" id="IPR029058">
    <property type="entry name" value="AB_hydrolase_fold"/>
</dbReference>
<proteinExistence type="predicted"/>
<dbReference type="Proteomes" id="UP000199271">
    <property type="component" value="Unassembled WGS sequence"/>
</dbReference>
<dbReference type="GO" id="GO:0016020">
    <property type="term" value="C:membrane"/>
    <property type="evidence" value="ECO:0007669"/>
    <property type="project" value="TreeGrafter"/>
</dbReference>